<accession>A0A7J6N622</accession>
<evidence type="ECO:0000313" key="1">
    <source>
        <dbReference type="EMBL" id="KAF4678341.1"/>
    </source>
</evidence>
<proteinExistence type="predicted"/>
<name>A0A7J6N622_PERCH</name>
<protein>
    <submittedName>
        <fullName evidence="1">Uncharacterized protein</fullName>
    </submittedName>
</protein>
<reference evidence="1 2" key="1">
    <citation type="submission" date="2020-04" db="EMBL/GenBank/DDBJ databases">
        <title>Perkinsus chesapeaki whole genome sequence.</title>
        <authorList>
            <person name="Bogema D.R."/>
        </authorList>
    </citation>
    <scope>NUCLEOTIDE SEQUENCE [LARGE SCALE GENOMIC DNA]</scope>
    <source>
        <strain evidence="1">ATCC PRA-425</strain>
    </source>
</reference>
<sequence>MSTVESYDFTRKRKGIWWLRRHMRLDAMRYWSATAVRISEVNQCQYFESIPDLLTKLHNLNAQEASHLMGEHNRRTMQETDKFWASVIARAQVGAVGRDLG</sequence>
<dbReference type="EMBL" id="JAAPAO010000001">
    <property type="protein sequence ID" value="KAF4678341.1"/>
    <property type="molecule type" value="Genomic_DNA"/>
</dbReference>
<gene>
    <name evidence="1" type="ORF">FOL47_000070</name>
</gene>
<keyword evidence="2" id="KW-1185">Reference proteome</keyword>
<dbReference type="OrthoDB" id="419709at2759"/>
<comment type="caution">
    <text evidence="1">The sequence shown here is derived from an EMBL/GenBank/DDBJ whole genome shotgun (WGS) entry which is preliminary data.</text>
</comment>
<evidence type="ECO:0000313" key="2">
    <source>
        <dbReference type="Proteomes" id="UP000591131"/>
    </source>
</evidence>
<dbReference type="Proteomes" id="UP000591131">
    <property type="component" value="Unassembled WGS sequence"/>
</dbReference>
<dbReference type="AlphaFoldDB" id="A0A7J6N622"/>
<organism evidence="1 2">
    <name type="scientific">Perkinsus chesapeaki</name>
    <name type="common">Clam parasite</name>
    <name type="synonym">Perkinsus andrewsi</name>
    <dbReference type="NCBI Taxonomy" id="330153"/>
    <lineage>
        <taxon>Eukaryota</taxon>
        <taxon>Sar</taxon>
        <taxon>Alveolata</taxon>
        <taxon>Perkinsozoa</taxon>
        <taxon>Perkinsea</taxon>
        <taxon>Perkinsida</taxon>
        <taxon>Perkinsidae</taxon>
        <taxon>Perkinsus</taxon>
    </lineage>
</organism>